<keyword evidence="2" id="KW-1185">Reference proteome</keyword>
<reference evidence="1 2" key="1">
    <citation type="submission" date="2021-03" db="EMBL/GenBank/DDBJ databases">
        <title>Sequencing the genomes of 1000 actinobacteria strains.</title>
        <authorList>
            <person name="Klenk H.-P."/>
        </authorList>
    </citation>
    <scope>NUCLEOTIDE SEQUENCE [LARGE SCALE GENOMIC DNA]</scope>
    <source>
        <strain evidence="1 2">DSM 45516</strain>
    </source>
</reference>
<comment type="caution">
    <text evidence="1">The sequence shown here is derived from an EMBL/GenBank/DDBJ whole genome shotgun (WGS) entry which is preliminary data.</text>
</comment>
<sequence length="42" mass="4588">MSHNGFDQIFPRGEPNDAFAQYYGDHSVFPVYSAPRAGGRAG</sequence>
<dbReference type="EMBL" id="JAGGMR010000001">
    <property type="protein sequence ID" value="MBP2192998.1"/>
    <property type="molecule type" value="Genomic_DNA"/>
</dbReference>
<name>A0ABS4QPH2_9NOCA</name>
<dbReference type="RefSeq" id="WP_281070400.1">
    <property type="nucleotide sequence ID" value="NZ_JAGGMR010000001.1"/>
</dbReference>
<proteinExistence type="predicted"/>
<organism evidence="1 2">
    <name type="scientific">Nocardia goodfellowii</name>
    <dbReference type="NCBI Taxonomy" id="882446"/>
    <lineage>
        <taxon>Bacteria</taxon>
        <taxon>Bacillati</taxon>
        <taxon>Actinomycetota</taxon>
        <taxon>Actinomycetes</taxon>
        <taxon>Mycobacteriales</taxon>
        <taxon>Nocardiaceae</taxon>
        <taxon>Nocardia</taxon>
    </lineage>
</organism>
<protein>
    <submittedName>
        <fullName evidence="1">Uncharacterized protein</fullName>
    </submittedName>
</protein>
<evidence type="ECO:0000313" key="1">
    <source>
        <dbReference type="EMBL" id="MBP2192998.1"/>
    </source>
</evidence>
<dbReference type="Proteomes" id="UP001519325">
    <property type="component" value="Unassembled WGS sequence"/>
</dbReference>
<gene>
    <name evidence="1" type="ORF">BJ987_005899</name>
</gene>
<evidence type="ECO:0000313" key="2">
    <source>
        <dbReference type="Proteomes" id="UP001519325"/>
    </source>
</evidence>
<accession>A0ABS4QPH2</accession>